<dbReference type="EC" id="5.3.1.28" evidence="2"/>
<evidence type="ECO:0000259" key="1">
    <source>
        <dbReference type="PROSITE" id="PS51464"/>
    </source>
</evidence>
<evidence type="ECO:0000313" key="3">
    <source>
        <dbReference type="Proteomes" id="UP000503399"/>
    </source>
</evidence>
<dbReference type="Proteomes" id="UP000503399">
    <property type="component" value="Chromosome"/>
</dbReference>
<name>A0A6F8ZJP8_9FIRM</name>
<dbReference type="KEGG" id="hfv:R50_2323"/>
<keyword evidence="3" id="KW-1185">Reference proteome</keyword>
<dbReference type="InterPro" id="IPR046348">
    <property type="entry name" value="SIS_dom_sf"/>
</dbReference>
<dbReference type="InterPro" id="IPR050099">
    <property type="entry name" value="SIS_GmhA/DiaA_subfam"/>
</dbReference>
<accession>A0A6F8ZJP8</accession>
<dbReference type="SUPFAM" id="SSF53697">
    <property type="entry name" value="SIS domain"/>
    <property type="match status" value="1"/>
</dbReference>
<dbReference type="GO" id="GO:1901135">
    <property type="term" value="P:carbohydrate derivative metabolic process"/>
    <property type="evidence" value="ECO:0007669"/>
    <property type="project" value="InterPro"/>
</dbReference>
<proteinExistence type="predicted"/>
<sequence length="244" mass="25946">MSEPGRPGGAERGPEEASEYDRLFYPELFGGVREDLRALLDQVRRSTVEKAEETVALRRDLWQRDQARIVEVAKVMAAAFARGAVLLALGNGGSSTDAQDLASELSWPCLPGWRPLPALVLTHDVAAVTAIANDVGFENIFVRQVIAFGRPGDIAFGISTSGNSANVLAGLVQAKRQGLITIGLSGYDGGEMARSPAVDYCITVTNQHVPRIQEGQATVYHTLIALVQRILAEAAVAPAARAGA</sequence>
<dbReference type="CDD" id="cd05006">
    <property type="entry name" value="SIS_GmhA"/>
    <property type="match status" value="1"/>
</dbReference>
<reference evidence="2 3" key="1">
    <citation type="submission" date="2020-02" db="EMBL/GenBank/DDBJ databases">
        <authorList>
            <person name="Hogendoorn C."/>
        </authorList>
    </citation>
    <scope>NUCLEOTIDE SEQUENCE [LARGE SCALE GENOMIC DNA]</scope>
    <source>
        <strain evidence="2">R501</strain>
    </source>
</reference>
<organism evidence="2 3">
    <name type="scientific">Candidatus Hydrogenisulfobacillus filiaventi</name>
    <dbReference type="NCBI Taxonomy" id="2707344"/>
    <lineage>
        <taxon>Bacteria</taxon>
        <taxon>Bacillati</taxon>
        <taxon>Bacillota</taxon>
        <taxon>Clostridia</taxon>
        <taxon>Eubacteriales</taxon>
        <taxon>Clostridiales Family XVII. Incertae Sedis</taxon>
        <taxon>Candidatus Hydrogenisulfobacillus</taxon>
    </lineage>
</organism>
<dbReference type="GO" id="GO:0097367">
    <property type="term" value="F:carbohydrate derivative binding"/>
    <property type="evidence" value="ECO:0007669"/>
    <property type="project" value="InterPro"/>
</dbReference>
<gene>
    <name evidence="2" type="primary">gmhA</name>
    <name evidence="2" type="ORF">R50_2323</name>
</gene>
<dbReference type="InterPro" id="IPR001347">
    <property type="entry name" value="SIS_dom"/>
</dbReference>
<dbReference type="EMBL" id="LR778114">
    <property type="protein sequence ID" value="CAB1129820.1"/>
    <property type="molecule type" value="Genomic_DNA"/>
</dbReference>
<dbReference type="GO" id="GO:0016853">
    <property type="term" value="F:isomerase activity"/>
    <property type="evidence" value="ECO:0007669"/>
    <property type="project" value="UniProtKB-KW"/>
</dbReference>
<dbReference type="InterPro" id="IPR035461">
    <property type="entry name" value="GmhA/DiaA"/>
</dbReference>
<dbReference type="Pfam" id="PF13580">
    <property type="entry name" value="SIS_2"/>
    <property type="match status" value="1"/>
</dbReference>
<evidence type="ECO:0000313" key="2">
    <source>
        <dbReference type="EMBL" id="CAB1129820.1"/>
    </source>
</evidence>
<dbReference type="Gene3D" id="3.40.50.10490">
    <property type="entry name" value="Glucose-6-phosphate isomerase like protein, domain 1"/>
    <property type="match status" value="1"/>
</dbReference>
<feature type="domain" description="SIS" evidence="1">
    <location>
        <begin position="76"/>
        <end position="233"/>
    </location>
</feature>
<dbReference type="AlphaFoldDB" id="A0A6F8ZJP8"/>
<dbReference type="PROSITE" id="PS51464">
    <property type="entry name" value="SIS"/>
    <property type="match status" value="1"/>
</dbReference>
<dbReference type="PANTHER" id="PTHR30390">
    <property type="entry name" value="SEDOHEPTULOSE 7-PHOSPHATE ISOMERASE / DNAA INITIATOR-ASSOCIATING FACTOR FOR REPLICATION INITIATION"/>
    <property type="match status" value="1"/>
</dbReference>
<keyword evidence="2" id="KW-0413">Isomerase</keyword>
<protein>
    <submittedName>
        <fullName evidence="2">Phosphoheptose isomerase</fullName>
        <ecNumber evidence="2">5.3.1.28</ecNumber>
    </submittedName>
</protein>